<dbReference type="EMBL" id="FOOX01000004">
    <property type="protein sequence ID" value="SFG37047.1"/>
    <property type="molecule type" value="Genomic_DNA"/>
</dbReference>
<protein>
    <submittedName>
        <fullName evidence="2">Uncharacterized protein</fullName>
    </submittedName>
</protein>
<sequence length="40" mass="4703">MGFKDLEKRVQDYRKAEEDKNKACELQPELTSVEDEDSVE</sequence>
<keyword evidence="3" id="KW-1185">Reference proteome</keyword>
<evidence type="ECO:0000313" key="3">
    <source>
        <dbReference type="Proteomes" id="UP000199337"/>
    </source>
</evidence>
<proteinExistence type="predicted"/>
<dbReference type="RefSeq" id="WP_274377527.1">
    <property type="nucleotide sequence ID" value="NZ_FOOX01000004.1"/>
</dbReference>
<gene>
    <name evidence="2" type="ORF">SAMN05660649_01453</name>
</gene>
<dbReference type="AlphaFoldDB" id="A0A1I2REL6"/>
<organism evidence="2 3">
    <name type="scientific">Desulfotruncus arcticus DSM 17038</name>
    <dbReference type="NCBI Taxonomy" id="1121424"/>
    <lineage>
        <taxon>Bacteria</taxon>
        <taxon>Bacillati</taxon>
        <taxon>Bacillota</taxon>
        <taxon>Clostridia</taxon>
        <taxon>Eubacteriales</taxon>
        <taxon>Desulfallaceae</taxon>
        <taxon>Desulfotruncus</taxon>
    </lineage>
</organism>
<name>A0A1I2REL6_9FIRM</name>
<feature type="compositionally biased region" description="Basic and acidic residues" evidence="1">
    <location>
        <begin position="14"/>
        <end position="23"/>
    </location>
</feature>
<evidence type="ECO:0000313" key="2">
    <source>
        <dbReference type="EMBL" id="SFG37047.1"/>
    </source>
</evidence>
<evidence type="ECO:0000256" key="1">
    <source>
        <dbReference type="SAM" id="MobiDB-lite"/>
    </source>
</evidence>
<accession>A0A1I2REL6</accession>
<reference evidence="3" key="1">
    <citation type="submission" date="2016-10" db="EMBL/GenBank/DDBJ databases">
        <authorList>
            <person name="Varghese N."/>
            <person name="Submissions S."/>
        </authorList>
    </citation>
    <scope>NUCLEOTIDE SEQUENCE [LARGE SCALE GENOMIC DNA]</scope>
    <source>
        <strain evidence="3">DSM 17038</strain>
    </source>
</reference>
<feature type="region of interest" description="Disordered" evidence="1">
    <location>
        <begin position="14"/>
        <end position="40"/>
    </location>
</feature>
<dbReference type="STRING" id="341036.SAMN05660649_01453"/>
<dbReference type="Proteomes" id="UP000199337">
    <property type="component" value="Unassembled WGS sequence"/>
</dbReference>